<evidence type="ECO:0000313" key="14">
    <source>
        <dbReference type="EMBL" id="KAJ3134385.1"/>
    </source>
</evidence>
<gene>
    <name evidence="14" type="ORF">HK100_003594</name>
</gene>
<evidence type="ECO:0000256" key="12">
    <source>
        <dbReference type="SAM" id="MobiDB-lite"/>
    </source>
</evidence>
<dbReference type="SUPFAM" id="SSF50729">
    <property type="entry name" value="PH domain-like"/>
    <property type="match status" value="1"/>
</dbReference>
<feature type="compositionally biased region" description="Basic and acidic residues" evidence="12">
    <location>
        <begin position="204"/>
        <end position="214"/>
    </location>
</feature>
<accession>A0AAD5T7L6</accession>
<comment type="similarity">
    <text evidence="3">Belongs to the CDC42SE/SPEC family.</text>
</comment>
<feature type="compositionally biased region" description="Pro residues" evidence="12">
    <location>
        <begin position="413"/>
        <end position="422"/>
    </location>
</feature>
<dbReference type="Pfam" id="PF00786">
    <property type="entry name" value="PBD"/>
    <property type="match status" value="1"/>
</dbReference>
<feature type="compositionally biased region" description="Low complexity" evidence="12">
    <location>
        <begin position="453"/>
        <end position="463"/>
    </location>
</feature>
<evidence type="ECO:0000256" key="8">
    <source>
        <dbReference type="ARBA" id="ARBA00023136"/>
    </source>
</evidence>
<feature type="domain" description="CRIB" evidence="13">
    <location>
        <begin position="234"/>
        <end position="247"/>
    </location>
</feature>
<evidence type="ECO:0000256" key="10">
    <source>
        <dbReference type="ARBA" id="ARBA00023212"/>
    </source>
</evidence>
<feature type="compositionally biased region" description="Low complexity" evidence="12">
    <location>
        <begin position="332"/>
        <end position="342"/>
    </location>
</feature>
<evidence type="ECO:0000256" key="2">
    <source>
        <dbReference type="ARBA" id="ARBA00004245"/>
    </source>
</evidence>
<feature type="region of interest" description="Disordered" evidence="12">
    <location>
        <begin position="541"/>
        <end position="560"/>
    </location>
</feature>
<evidence type="ECO:0000256" key="6">
    <source>
        <dbReference type="ARBA" id="ARBA00022553"/>
    </source>
</evidence>
<evidence type="ECO:0000256" key="3">
    <source>
        <dbReference type="ARBA" id="ARBA00005720"/>
    </source>
</evidence>
<dbReference type="GO" id="GO:0035023">
    <property type="term" value="P:regulation of Rho protein signal transduction"/>
    <property type="evidence" value="ECO:0007669"/>
    <property type="project" value="InterPro"/>
</dbReference>
<feature type="compositionally biased region" description="Acidic residues" evidence="12">
    <location>
        <begin position="547"/>
        <end position="560"/>
    </location>
</feature>
<dbReference type="PANTHER" id="PTHR13502:SF9">
    <property type="entry name" value="CRIB DOMAIN-CONTAINING PROTEIN"/>
    <property type="match status" value="1"/>
</dbReference>
<dbReference type="SUPFAM" id="SSF47912">
    <property type="entry name" value="Wiscott-Aldrich syndrome protein, WASP, C-terminal domain"/>
    <property type="match status" value="1"/>
</dbReference>
<feature type="compositionally biased region" description="Pro residues" evidence="12">
    <location>
        <begin position="314"/>
        <end position="331"/>
    </location>
</feature>
<name>A0AAD5T7L6_9FUNG</name>
<dbReference type="Pfam" id="PF00568">
    <property type="entry name" value="WH1"/>
    <property type="match status" value="1"/>
</dbReference>
<feature type="compositionally biased region" description="Gly residues" evidence="12">
    <location>
        <begin position="478"/>
        <end position="489"/>
    </location>
</feature>
<dbReference type="PANTHER" id="PTHR13502">
    <property type="entry name" value="CDC42 SMALL EFFECTOR PROTEIN HOMOLOG"/>
    <property type="match status" value="1"/>
</dbReference>
<dbReference type="EMBL" id="JADGJH010000191">
    <property type="protein sequence ID" value="KAJ3134385.1"/>
    <property type="molecule type" value="Genomic_DNA"/>
</dbReference>
<dbReference type="Gene3D" id="3.90.810.10">
    <property type="entry name" value="CRIB domain"/>
    <property type="match status" value="1"/>
</dbReference>
<feature type="compositionally biased region" description="Low complexity" evidence="12">
    <location>
        <begin position="403"/>
        <end position="412"/>
    </location>
</feature>
<keyword evidence="6" id="KW-0597">Phosphoprotein</keyword>
<dbReference type="InterPro" id="IPR036936">
    <property type="entry name" value="CRIB_dom_sf"/>
</dbReference>
<dbReference type="Proteomes" id="UP001211907">
    <property type="component" value="Unassembled WGS sequence"/>
</dbReference>
<dbReference type="InterPro" id="IPR011026">
    <property type="entry name" value="WAS_C"/>
</dbReference>
<dbReference type="GO" id="GO:0031267">
    <property type="term" value="F:small GTPase binding"/>
    <property type="evidence" value="ECO:0007669"/>
    <property type="project" value="InterPro"/>
</dbReference>
<evidence type="ECO:0000256" key="9">
    <source>
        <dbReference type="ARBA" id="ARBA00023139"/>
    </source>
</evidence>
<sequence>MSLNGSEANIVAQAVGGSETLISVAARLYLADESRGEWRLEHTGAAVVVNGRSSVQVLIVDLKSRRTVFTTDAGGSEWRYYKDKLGISQRDRCFAALSFADESEASEFADILHDAIKAFTRASMTAKISVNSAAATSSFAPQSPSHSQQRASLVLPPTVIKSISAPMGVGAPATPVSLSEKKPAKDDSDVKKSEGGFFSSFGRKKTESTNEKKEKKSKGKSKNAVSSKIDKSMISAPSNFEHVSHVGFNQNTGFTAQNIPMEWKAIFAKAGITEEQLADKHTAKFVKKFMKENSGAGGMPAVSASTASGGARRAPPPPPPSRRAPPPPPPTRSSAGPSTTSRFDAPPTVSRYDPPPPAPARYEPPPAPARYDPPPVPFRNEPPPAPARQAPSPPVRPDIPSYNSRNTTSSVSVPPPRVPPRNEPNYASAPLAPPTPSFVGGAPPPPPPPPPTGFVLPSVAPQAATPPAPPARSVATNNGGGGGLPGGGAPASLLDAIRNAGGVNALKPSASRADPPPMAQNNSSGGGGTDLAEALRLALLKKRTVESDSEESDDDDEGEW</sequence>
<dbReference type="GO" id="GO:0007015">
    <property type="term" value="P:actin filament organization"/>
    <property type="evidence" value="ECO:0007669"/>
    <property type="project" value="InterPro"/>
</dbReference>
<dbReference type="PROSITE" id="PS50108">
    <property type="entry name" value="CRIB"/>
    <property type="match status" value="1"/>
</dbReference>
<dbReference type="GO" id="GO:0005886">
    <property type="term" value="C:plasma membrane"/>
    <property type="evidence" value="ECO:0007669"/>
    <property type="project" value="UniProtKB-SubCell"/>
</dbReference>
<keyword evidence="9" id="KW-0564">Palmitate</keyword>
<dbReference type="FunFam" id="3.90.810.10:FF:000010">
    <property type="entry name" value="Related to Neural Wiskott-Aldrich syndrome protein"/>
    <property type="match status" value="1"/>
</dbReference>
<feature type="region of interest" description="Disordered" evidence="12">
    <location>
        <begin position="172"/>
        <end position="229"/>
    </location>
</feature>
<feature type="compositionally biased region" description="Basic and acidic residues" evidence="12">
    <location>
        <begin position="179"/>
        <end position="194"/>
    </location>
</feature>
<keyword evidence="4" id="KW-1003">Cell membrane</keyword>
<dbReference type="SMART" id="SM00285">
    <property type="entry name" value="PBD"/>
    <property type="match status" value="1"/>
</dbReference>
<keyword evidence="5" id="KW-0963">Cytoplasm</keyword>
<keyword evidence="10" id="KW-0206">Cytoskeleton</keyword>
<evidence type="ECO:0000259" key="13">
    <source>
        <dbReference type="PROSITE" id="PS50108"/>
    </source>
</evidence>
<dbReference type="InterPro" id="IPR011993">
    <property type="entry name" value="PH-like_dom_sf"/>
</dbReference>
<dbReference type="InterPro" id="IPR039056">
    <property type="entry name" value="SPEC"/>
</dbReference>
<comment type="caution">
    <text evidence="14">The sequence shown here is derived from an EMBL/GenBank/DDBJ whole genome shotgun (WGS) entry which is preliminary data.</text>
</comment>
<keyword evidence="11" id="KW-0449">Lipoprotein</keyword>
<evidence type="ECO:0000256" key="7">
    <source>
        <dbReference type="ARBA" id="ARBA00022960"/>
    </source>
</evidence>
<comment type="subcellular location">
    <subcellularLocation>
        <location evidence="1">Cell membrane</location>
        <topology evidence="1">Lipid-anchor</topology>
    </subcellularLocation>
    <subcellularLocation>
        <location evidence="2">Cytoplasm</location>
        <location evidence="2">Cytoskeleton</location>
    </subcellularLocation>
</comment>
<dbReference type="Gene3D" id="2.30.29.30">
    <property type="entry name" value="Pleckstrin-homology domain (PH domain)/Phosphotyrosine-binding domain (PTB)"/>
    <property type="match status" value="1"/>
</dbReference>
<dbReference type="InterPro" id="IPR000697">
    <property type="entry name" value="WH1/EVH1_dom"/>
</dbReference>
<dbReference type="InterPro" id="IPR000095">
    <property type="entry name" value="CRIB_dom"/>
</dbReference>
<feature type="compositionally biased region" description="Pro residues" evidence="12">
    <location>
        <begin position="353"/>
        <end position="397"/>
    </location>
</feature>
<reference evidence="14" key="1">
    <citation type="submission" date="2020-05" db="EMBL/GenBank/DDBJ databases">
        <title>Phylogenomic resolution of chytrid fungi.</title>
        <authorList>
            <person name="Stajich J.E."/>
            <person name="Amses K."/>
            <person name="Simmons R."/>
            <person name="Seto K."/>
            <person name="Myers J."/>
            <person name="Bonds A."/>
            <person name="Quandt C.A."/>
            <person name="Barry K."/>
            <person name="Liu P."/>
            <person name="Grigoriev I."/>
            <person name="Longcore J.E."/>
            <person name="James T.Y."/>
        </authorList>
    </citation>
    <scope>NUCLEOTIDE SEQUENCE</scope>
    <source>
        <strain evidence="14">JEL0513</strain>
    </source>
</reference>
<feature type="compositionally biased region" description="Low complexity" evidence="12">
    <location>
        <begin position="301"/>
        <end position="313"/>
    </location>
</feature>
<dbReference type="GO" id="GO:0005856">
    <property type="term" value="C:cytoskeleton"/>
    <property type="evidence" value="ECO:0007669"/>
    <property type="project" value="UniProtKB-SubCell"/>
</dbReference>
<evidence type="ECO:0000313" key="15">
    <source>
        <dbReference type="Proteomes" id="UP001211907"/>
    </source>
</evidence>
<feature type="compositionally biased region" description="Pro residues" evidence="12">
    <location>
        <begin position="431"/>
        <end position="452"/>
    </location>
</feature>
<evidence type="ECO:0000256" key="11">
    <source>
        <dbReference type="ARBA" id="ARBA00023288"/>
    </source>
</evidence>
<proteinExistence type="inferred from homology"/>
<keyword evidence="8" id="KW-0472">Membrane</keyword>
<feature type="region of interest" description="Disordered" evidence="12">
    <location>
        <begin position="293"/>
        <end position="533"/>
    </location>
</feature>
<evidence type="ECO:0000256" key="1">
    <source>
        <dbReference type="ARBA" id="ARBA00004193"/>
    </source>
</evidence>
<evidence type="ECO:0000256" key="5">
    <source>
        <dbReference type="ARBA" id="ARBA00022490"/>
    </source>
</evidence>
<dbReference type="AlphaFoldDB" id="A0AAD5T7L6"/>
<evidence type="ECO:0000256" key="4">
    <source>
        <dbReference type="ARBA" id="ARBA00022475"/>
    </source>
</evidence>
<keyword evidence="7" id="KW-0133">Cell shape</keyword>
<keyword evidence="15" id="KW-1185">Reference proteome</keyword>
<organism evidence="14 15">
    <name type="scientific">Physocladia obscura</name>
    <dbReference type="NCBI Taxonomy" id="109957"/>
    <lineage>
        <taxon>Eukaryota</taxon>
        <taxon>Fungi</taxon>
        <taxon>Fungi incertae sedis</taxon>
        <taxon>Chytridiomycota</taxon>
        <taxon>Chytridiomycota incertae sedis</taxon>
        <taxon>Chytridiomycetes</taxon>
        <taxon>Chytridiales</taxon>
        <taxon>Chytriomycetaceae</taxon>
        <taxon>Physocladia</taxon>
    </lineage>
</organism>
<dbReference type="GO" id="GO:0008360">
    <property type="term" value="P:regulation of cell shape"/>
    <property type="evidence" value="ECO:0007669"/>
    <property type="project" value="UniProtKB-KW"/>
</dbReference>
<protein>
    <recommendedName>
        <fullName evidence="13">CRIB domain-containing protein</fullName>
    </recommendedName>
</protein>